<dbReference type="EMBL" id="FAOZ01000010">
    <property type="protein sequence ID" value="CUU57157.1"/>
    <property type="molecule type" value="Genomic_DNA"/>
</dbReference>
<dbReference type="Pfam" id="PF13173">
    <property type="entry name" value="AAA_14"/>
    <property type="match status" value="1"/>
</dbReference>
<keyword evidence="4" id="KW-1185">Reference proteome</keyword>
<feature type="domain" description="DUF4143" evidence="2">
    <location>
        <begin position="203"/>
        <end position="362"/>
    </location>
</feature>
<dbReference type="InterPro" id="IPR041682">
    <property type="entry name" value="AAA_14"/>
</dbReference>
<evidence type="ECO:0000259" key="2">
    <source>
        <dbReference type="Pfam" id="PF13635"/>
    </source>
</evidence>
<dbReference type="Pfam" id="PF13635">
    <property type="entry name" value="DUF4143"/>
    <property type="match status" value="1"/>
</dbReference>
<dbReference type="InterPro" id="IPR027417">
    <property type="entry name" value="P-loop_NTPase"/>
</dbReference>
<dbReference type="SUPFAM" id="SSF52540">
    <property type="entry name" value="P-loop containing nucleoside triphosphate hydrolases"/>
    <property type="match status" value="1"/>
</dbReference>
<name>A0A0S4QNA1_9ACTN</name>
<evidence type="ECO:0000259" key="1">
    <source>
        <dbReference type="Pfam" id="PF13173"/>
    </source>
</evidence>
<dbReference type="Proteomes" id="UP000198802">
    <property type="component" value="Unassembled WGS sequence"/>
</dbReference>
<sequence>MPMSGYVPRIADGPLADLLTELPAVMVTGPRAAGKTTSARRIAGDVLRLDDPAVAAAVAANPDAALRRVSEPVLLDEWQEVPEVLGAVKRAVDEDPRPGRFLLTGSVEAEFTTRQWPGTGRVVRLVLHGLTEREIAGAVDRPSLLELLLTGDLSRLSVSGPPPSLDDYVDLALRSGFPQAALHLSARGRLAWLDAYVDHVVTRDVAAAGEQRDPVRLRRYLEVLGLSTAGLPADGTLCQAAEINQRTADAYDRILGALYLLDLVPAWSTNRLHRLTKRAKRYLTDPALALAAARVDEQSVLRDGDLLGRILDTFVVAQLRPEVTLLHPRARLHHIRSRDGQEVDIVIDLGRGQVIAIEIKASSAPSARDARHLAWLRDQLGADFRAGVVFHTGPLPFDLGDRIWALPISALWAARVG</sequence>
<feature type="domain" description="AAA" evidence="1">
    <location>
        <begin position="23"/>
        <end position="135"/>
    </location>
</feature>
<evidence type="ECO:0000313" key="4">
    <source>
        <dbReference type="Proteomes" id="UP000198802"/>
    </source>
</evidence>
<protein>
    <recommendedName>
        <fullName evidence="5">ATP-binding protein</fullName>
    </recommendedName>
</protein>
<organism evidence="3 4">
    <name type="scientific">Parafrankia irregularis</name>
    <dbReference type="NCBI Taxonomy" id="795642"/>
    <lineage>
        <taxon>Bacteria</taxon>
        <taxon>Bacillati</taxon>
        <taxon>Actinomycetota</taxon>
        <taxon>Actinomycetes</taxon>
        <taxon>Frankiales</taxon>
        <taxon>Frankiaceae</taxon>
        <taxon>Parafrankia</taxon>
    </lineage>
</organism>
<dbReference type="RefSeq" id="WP_091278187.1">
    <property type="nucleotide sequence ID" value="NZ_FAOZ01000010.1"/>
</dbReference>
<dbReference type="PANTHER" id="PTHR43566:SF2">
    <property type="entry name" value="DUF4143 DOMAIN-CONTAINING PROTEIN"/>
    <property type="match status" value="1"/>
</dbReference>
<evidence type="ECO:0008006" key="5">
    <source>
        <dbReference type="Google" id="ProtNLM"/>
    </source>
</evidence>
<dbReference type="InterPro" id="IPR025420">
    <property type="entry name" value="DUF4143"/>
</dbReference>
<proteinExistence type="predicted"/>
<evidence type="ECO:0000313" key="3">
    <source>
        <dbReference type="EMBL" id="CUU57157.1"/>
    </source>
</evidence>
<dbReference type="PANTHER" id="PTHR43566">
    <property type="entry name" value="CONSERVED PROTEIN"/>
    <property type="match status" value="1"/>
</dbReference>
<reference evidence="4" key="1">
    <citation type="submission" date="2015-11" db="EMBL/GenBank/DDBJ databases">
        <authorList>
            <person name="Varghese N."/>
        </authorList>
    </citation>
    <scope>NUCLEOTIDE SEQUENCE [LARGE SCALE GENOMIC DNA]</scope>
    <source>
        <strain evidence="4">DSM 45899</strain>
    </source>
</reference>
<gene>
    <name evidence="3" type="ORF">Ga0074812_110172</name>
</gene>
<accession>A0A0S4QNA1</accession>
<dbReference type="AlphaFoldDB" id="A0A0S4QNA1"/>